<feature type="compositionally biased region" description="Low complexity" evidence="9">
    <location>
        <begin position="511"/>
        <end position="528"/>
    </location>
</feature>
<keyword evidence="6 10" id="KW-0472">Membrane</keyword>
<feature type="compositionally biased region" description="Basic and acidic residues" evidence="9">
    <location>
        <begin position="270"/>
        <end position="284"/>
    </location>
</feature>
<evidence type="ECO:0000256" key="2">
    <source>
        <dbReference type="ARBA" id="ARBA00022692"/>
    </source>
</evidence>
<dbReference type="GO" id="GO:0005789">
    <property type="term" value="C:endoplasmic reticulum membrane"/>
    <property type="evidence" value="ECO:0007669"/>
    <property type="project" value="UniProtKB-SubCell"/>
</dbReference>
<feature type="region of interest" description="Disordered" evidence="9">
    <location>
        <begin position="175"/>
        <end position="284"/>
    </location>
</feature>
<reference evidence="11 12" key="1">
    <citation type="journal article" date="2018" name="Front. Microbiol.">
        <title>Prospects for Fungal Bioremediation of Acidic Radioactive Waste Sites: Characterization and Genome Sequence of Rhodotorula taiwanensis MD1149.</title>
        <authorList>
            <person name="Tkavc R."/>
            <person name="Matrosova V.Y."/>
            <person name="Grichenko O.E."/>
            <person name="Gostincar C."/>
            <person name="Volpe R.P."/>
            <person name="Klimenkova P."/>
            <person name="Gaidamakova E.K."/>
            <person name="Zhou C.E."/>
            <person name="Stewart B.J."/>
            <person name="Lyman M.G."/>
            <person name="Malfatti S.A."/>
            <person name="Rubinfeld B."/>
            <person name="Courtot M."/>
            <person name="Singh J."/>
            <person name="Dalgard C.L."/>
            <person name="Hamilton T."/>
            <person name="Frey K.G."/>
            <person name="Gunde-Cimerman N."/>
            <person name="Dugan L."/>
            <person name="Daly M.J."/>
        </authorList>
    </citation>
    <scope>NUCLEOTIDE SEQUENCE [LARGE SCALE GENOMIC DNA]</scope>
    <source>
        <strain evidence="11 12">MD1149</strain>
    </source>
</reference>
<evidence type="ECO:0000256" key="8">
    <source>
        <dbReference type="ARBA" id="ARBA00038311"/>
    </source>
</evidence>
<evidence type="ECO:0000313" key="12">
    <source>
        <dbReference type="Proteomes" id="UP000237144"/>
    </source>
</evidence>
<evidence type="ECO:0000256" key="4">
    <source>
        <dbReference type="ARBA" id="ARBA00022824"/>
    </source>
</evidence>
<dbReference type="EMBL" id="PJQD01000040">
    <property type="protein sequence ID" value="POY73126.1"/>
    <property type="molecule type" value="Genomic_DNA"/>
</dbReference>
<comment type="caution">
    <text evidence="11">The sequence shown here is derived from an EMBL/GenBank/DDBJ whole genome shotgun (WGS) entry which is preliminary data.</text>
</comment>
<gene>
    <name evidence="11" type="ORF">BMF94_3819</name>
</gene>
<evidence type="ECO:0000256" key="1">
    <source>
        <dbReference type="ARBA" id="ARBA00004115"/>
    </source>
</evidence>
<keyword evidence="5 10" id="KW-1133">Transmembrane helix</keyword>
<dbReference type="InterPro" id="IPR005595">
    <property type="entry name" value="TRAP_alpha"/>
</dbReference>
<sequence length="593" mass="64180">MSQNNRKRPAAAVEGAEAGRDTKKQKTAARWTVAEEADLEKAVAAQQVDANDNVDWKEAQGGQGGAAAEGGGQAGAGAAGQPPKPKLRVVDQRERAFSTLEDARLLALWRSVEVTTAKNDYAAARLDWAKVATRLEDAEQGEKRDVKQLQKRLEHLRRKDAKVVKAVEENAALDKAIEAEQERMAPEPAVQPANDEPERLPTPPPDPRPRSPSPAPAPGPAPADNAAATPHDDFRLPTPPPSQQPGDADSSGTGKHKSVEQRQTPLRAGPRRDEGAASEQRDLAREKQLDARYIEFSRRFKSSVSPPQLLQLQLQQQQQAADIMLLKSFLAPLAALLLTATTGVLARPATPDVEALIKFPDSNPFGRVTNGNSNNLLHVRVQNHADQAITILRVRGQFREAHGKERPLRETTTMRLGMPVSPKSKSPLIPYRFHSENKIGDVGLRVWVDYNDASNNAHTVLGYDSTVTVGEPKSSWFDLELLFLYALLGALLAGIAYFVYTSYLAPTPTLSTKKSSRSASSGTGTATRPSAVTAKSSSIVDNRTGEKQKVDESWVPEHHLRRTKSKSTKAAGGGGVTSGEESEGGASGRRSRK</sequence>
<accession>A0A2S5B8M7</accession>
<keyword evidence="2 10" id="KW-0812">Transmembrane</keyword>
<feature type="compositionally biased region" description="Pro residues" evidence="9">
    <location>
        <begin position="200"/>
        <end position="221"/>
    </location>
</feature>
<feature type="transmembrane region" description="Helical" evidence="10">
    <location>
        <begin position="482"/>
        <end position="505"/>
    </location>
</feature>
<feature type="compositionally biased region" description="Basic and acidic residues" evidence="9">
    <location>
        <begin position="175"/>
        <end position="185"/>
    </location>
</feature>
<evidence type="ECO:0000256" key="9">
    <source>
        <dbReference type="SAM" id="MobiDB-lite"/>
    </source>
</evidence>
<keyword evidence="3" id="KW-0732">Signal</keyword>
<feature type="region of interest" description="Disordered" evidence="9">
    <location>
        <begin position="1"/>
        <end position="87"/>
    </location>
</feature>
<evidence type="ECO:0000256" key="10">
    <source>
        <dbReference type="SAM" id="Phobius"/>
    </source>
</evidence>
<evidence type="ECO:0000256" key="6">
    <source>
        <dbReference type="ARBA" id="ARBA00023136"/>
    </source>
</evidence>
<keyword evidence="4" id="KW-0256">Endoplasmic reticulum</keyword>
<evidence type="ECO:0000313" key="11">
    <source>
        <dbReference type="EMBL" id="POY73126.1"/>
    </source>
</evidence>
<organism evidence="11 12">
    <name type="scientific">Rhodotorula taiwanensis</name>
    <dbReference type="NCBI Taxonomy" id="741276"/>
    <lineage>
        <taxon>Eukaryota</taxon>
        <taxon>Fungi</taxon>
        <taxon>Dikarya</taxon>
        <taxon>Basidiomycota</taxon>
        <taxon>Pucciniomycotina</taxon>
        <taxon>Microbotryomycetes</taxon>
        <taxon>Sporidiobolales</taxon>
        <taxon>Sporidiobolaceae</taxon>
        <taxon>Rhodotorula</taxon>
    </lineage>
</organism>
<evidence type="ECO:0000256" key="3">
    <source>
        <dbReference type="ARBA" id="ARBA00022729"/>
    </source>
</evidence>
<keyword evidence="12" id="KW-1185">Reference proteome</keyword>
<name>A0A2S5B8M7_9BASI</name>
<protein>
    <submittedName>
        <fullName evidence="11">Uncharacterized protein</fullName>
    </submittedName>
</protein>
<comment type="subcellular location">
    <subcellularLocation>
        <location evidence="1">Endoplasmic reticulum membrane</location>
        <topology evidence="1">Single-pass type I membrane protein</topology>
    </subcellularLocation>
</comment>
<evidence type="ECO:0000256" key="7">
    <source>
        <dbReference type="ARBA" id="ARBA00037565"/>
    </source>
</evidence>
<evidence type="ECO:0000256" key="5">
    <source>
        <dbReference type="ARBA" id="ARBA00022989"/>
    </source>
</evidence>
<feature type="compositionally biased region" description="Basic and acidic residues" evidence="9">
    <location>
        <begin position="543"/>
        <end position="558"/>
    </location>
</feature>
<dbReference type="OrthoDB" id="1926781at2759"/>
<comment type="similarity">
    <text evidence="8">Belongs to the IRC22 family.</text>
</comment>
<feature type="region of interest" description="Disordered" evidence="9">
    <location>
        <begin position="509"/>
        <end position="593"/>
    </location>
</feature>
<comment type="function">
    <text evidence="7">Is probably involved in a pathway contributing to genomic integrity.</text>
</comment>
<dbReference type="Proteomes" id="UP000237144">
    <property type="component" value="Unassembled WGS sequence"/>
</dbReference>
<dbReference type="PANTHER" id="PTHR12924">
    <property type="entry name" value="TRANSLOCON-ASSOCIATED PROTEIN, ALPHA SUBUNIT"/>
    <property type="match status" value="1"/>
</dbReference>
<feature type="compositionally biased region" description="Gly residues" evidence="9">
    <location>
        <begin position="61"/>
        <end position="78"/>
    </location>
</feature>
<dbReference type="Pfam" id="PF03896">
    <property type="entry name" value="TRAP_alpha"/>
    <property type="match status" value="1"/>
</dbReference>
<dbReference type="AlphaFoldDB" id="A0A2S5B8M7"/>
<dbReference type="PANTHER" id="PTHR12924:SF0">
    <property type="entry name" value="TRANSLOCON-ASSOCIATED PROTEIN SUBUNIT ALPHA"/>
    <property type="match status" value="1"/>
</dbReference>
<proteinExistence type="inferred from homology"/>